<name>A0A0E3PYR6_METMZ</name>
<keyword evidence="3" id="KW-0004">4Fe-4S</keyword>
<dbReference type="InterPro" id="IPR017721">
    <property type="entry name" value="IorA"/>
</dbReference>
<evidence type="ECO:0000313" key="7">
    <source>
        <dbReference type="Proteomes" id="UP000033058"/>
    </source>
</evidence>
<comment type="catalytic activity">
    <reaction evidence="3">
        <text>indole-3-pyruvate + 2 oxidized [2Fe-2S]-[ferredoxin] + CoA = (indol-3-yl)acetyl-CoA + 2 reduced [2Fe-2S]-[ferredoxin] + CO2 + H(+)</text>
        <dbReference type="Rhea" id="RHEA:12645"/>
        <dbReference type="Rhea" id="RHEA-COMP:10000"/>
        <dbReference type="Rhea" id="RHEA-COMP:10001"/>
        <dbReference type="ChEBI" id="CHEBI:15378"/>
        <dbReference type="ChEBI" id="CHEBI:16526"/>
        <dbReference type="ChEBI" id="CHEBI:17640"/>
        <dbReference type="ChEBI" id="CHEBI:33737"/>
        <dbReference type="ChEBI" id="CHEBI:33738"/>
        <dbReference type="ChEBI" id="CHEBI:57271"/>
        <dbReference type="ChEBI" id="CHEBI:57287"/>
        <dbReference type="EC" id="1.2.7.8"/>
    </reaction>
</comment>
<dbReference type="InterPro" id="IPR029061">
    <property type="entry name" value="THDP-binding"/>
</dbReference>
<dbReference type="RefSeq" id="WP_048038125.1">
    <property type="nucleotide sequence ID" value="NZ_CP009509.1"/>
</dbReference>
<evidence type="ECO:0000259" key="5">
    <source>
        <dbReference type="Pfam" id="PF02775"/>
    </source>
</evidence>
<comment type="function">
    <text evidence="3">Catalyzes the ferredoxin-dependent oxidative decarboxylation of arylpyruvates.</text>
</comment>
<sequence>MKEETIHETACNGFEALYFAVLDSDVALITGVPGYPVTSLMELFLKTCGSTETETGSSIISSPDISRTGNGSDINGSDINGSDINGSDINSSNISRSNKSCLPEVNCPAYRASWLTNEKVALEVALGASVSGRRALVLVKHVGMNLLSDPLITSVTHTIGAGLIIIAGDDPGVKGSQNEQDSRWYGKIAEVAVFDPSSPETAYRSLRRAYELSEERHIPVIIRVTAGLEKSRGKIKRFPAPSVLHPEFDRSIWKLRMVEKHEHFHSKVYPMLEYESENTDLNEIREKVKREDAERTEGEKSFGVISSGFASSLVEEVLVKSGKHKKISHFVLNLVNPLPLKKIGVFLKDKQKVLVVEESEPFIEEQIRIEGNVYGKKTGHLPYGQVTSKDIDFALEHIEEEKVSRPADPGLIESRKKSRASICEDCPYLPLYNFLRISGVRVAGDMGCSVRSAPEPLSAVDVSFALGSAISVACGFERKGIAVIGDFALAHSGILGLLNAVSEGHEVLVLVLQNEVAAMTGGQKVPDLRKVIEAIVPDVSVFDMDGRKEKEQASGSELSDLITEKLALPGISVIFIKGVCRKY</sequence>
<dbReference type="GeneID" id="24851566"/>
<dbReference type="AlphaFoldDB" id="A0A0E3PYR6"/>
<comment type="subunit">
    <text evidence="3">Heterodimer of the IorA and IorB subunits.</text>
</comment>
<dbReference type="PANTHER" id="PTHR43710:SF6">
    <property type="entry name" value="INDOLEPYRUVATE OXIDOREDUCTASE SUBUNIT IORA"/>
    <property type="match status" value="1"/>
</dbReference>
<feature type="region of interest" description="Disordered" evidence="4">
    <location>
        <begin position="53"/>
        <end position="84"/>
    </location>
</feature>
<evidence type="ECO:0000256" key="2">
    <source>
        <dbReference type="ARBA" id="ARBA00023002"/>
    </source>
</evidence>
<keyword evidence="6" id="KW-0670">Pyruvate</keyword>
<protein>
    <recommendedName>
        <fullName evidence="3">Indolepyruvate oxidoreductase subunit IorA</fullName>
        <shortName evidence="3">IOR</shortName>
        <ecNumber evidence="3">1.2.7.8</ecNumber>
    </recommendedName>
    <alternativeName>
        <fullName evidence="3">Indolepyruvate ferredoxin oxidoreductase subunit alpha</fullName>
    </alternativeName>
</protein>
<dbReference type="Proteomes" id="UP000033058">
    <property type="component" value="Chromosome"/>
</dbReference>
<dbReference type="GO" id="GO:0030976">
    <property type="term" value="F:thiamine pyrophosphate binding"/>
    <property type="evidence" value="ECO:0007669"/>
    <property type="project" value="InterPro"/>
</dbReference>
<evidence type="ECO:0000313" key="6">
    <source>
        <dbReference type="EMBL" id="AKB40842.1"/>
    </source>
</evidence>
<keyword evidence="3" id="KW-0813">Transport</keyword>
<evidence type="ECO:0000256" key="3">
    <source>
        <dbReference type="PIRNR" id="PIRNR006439"/>
    </source>
</evidence>
<dbReference type="EMBL" id="CP009509">
    <property type="protein sequence ID" value="AKB40842.1"/>
    <property type="molecule type" value="Genomic_DNA"/>
</dbReference>
<dbReference type="HOGENOM" id="CLU_017727_0_0_2"/>
<feature type="compositionally biased region" description="Low complexity" evidence="4">
    <location>
        <begin position="69"/>
        <end position="84"/>
    </location>
</feature>
<dbReference type="Pfam" id="PF02775">
    <property type="entry name" value="TPP_enzyme_C"/>
    <property type="match status" value="1"/>
</dbReference>
<dbReference type="GO" id="GO:0046872">
    <property type="term" value="F:metal ion binding"/>
    <property type="evidence" value="ECO:0007669"/>
    <property type="project" value="UniProtKB-UniRule"/>
</dbReference>
<dbReference type="EC" id="1.2.7.8" evidence="3"/>
<keyword evidence="3" id="KW-0249">Electron transport</keyword>
<feature type="compositionally biased region" description="Low complexity" evidence="4">
    <location>
        <begin position="53"/>
        <end position="62"/>
    </location>
</feature>
<proteinExistence type="predicted"/>
<reference evidence="6 7" key="1">
    <citation type="submission" date="2014-07" db="EMBL/GenBank/DDBJ databases">
        <title>Methanogenic archaea and the global carbon cycle.</title>
        <authorList>
            <person name="Henriksen J.R."/>
            <person name="Luke J."/>
            <person name="Reinhart S."/>
            <person name="Benedict M.N."/>
            <person name="Youngblut N.D."/>
            <person name="Metcalf M.E."/>
            <person name="Whitaker R.J."/>
            <person name="Metcalf W.W."/>
        </authorList>
    </citation>
    <scope>NUCLEOTIDE SEQUENCE [LARGE SCALE GENOMIC DNA]</scope>
    <source>
        <strain evidence="6 7">WWM610</strain>
    </source>
</reference>
<dbReference type="GO" id="GO:0043805">
    <property type="term" value="F:indolepyruvate ferredoxin oxidoreductase activity"/>
    <property type="evidence" value="ECO:0007669"/>
    <property type="project" value="UniProtKB-UniRule"/>
</dbReference>
<dbReference type="PANTHER" id="PTHR43710">
    <property type="entry name" value="2-HYDROXYACYL-COA LYASE"/>
    <property type="match status" value="1"/>
</dbReference>
<accession>A0A0E3PYR6</accession>
<dbReference type="SUPFAM" id="SSF52518">
    <property type="entry name" value="Thiamin diphosphate-binding fold (THDP-binding)"/>
    <property type="match status" value="2"/>
</dbReference>
<dbReference type="GO" id="GO:0051539">
    <property type="term" value="F:4 iron, 4 sulfur cluster binding"/>
    <property type="evidence" value="ECO:0007669"/>
    <property type="project" value="UniProtKB-UniRule"/>
</dbReference>
<keyword evidence="3" id="KW-0408">Iron</keyword>
<dbReference type="Gene3D" id="3.40.50.970">
    <property type="match status" value="2"/>
</dbReference>
<dbReference type="GO" id="GO:0044272">
    <property type="term" value="P:sulfur compound biosynthetic process"/>
    <property type="evidence" value="ECO:0007669"/>
    <property type="project" value="UniProtKB-ARBA"/>
</dbReference>
<keyword evidence="1 3" id="KW-0479">Metal-binding</keyword>
<dbReference type="CDD" id="cd07034">
    <property type="entry name" value="TPP_PYR_PFOR_IOR-alpha_like"/>
    <property type="match status" value="1"/>
</dbReference>
<evidence type="ECO:0000256" key="4">
    <source>
        <dbReference type="SAM" id="MobiDB-lite"/>
    </source>
</evidence>
<dbReference type="GO" id="GO:0006082">
    <property type="term" value="P:organic acid metabolic process"/>
    <property type="evidence" value="ECO:0007669"/>
    <property type="project" value="UniProtKB-ARBA"/>
</dbReference>
<dbReference type="InterPro" id="IPR002880">
    <property type="entry name" value="Pyrv_Fd/Flavodoxin_OxRdtase_N"/>
</dbReference>
<gene>
    <name evidence="6" type="ORF">MSMAW_1851</name>
</gene>
<keyword evidence="2 3" id="KW-0560">Oxidoreductase</keyword>
<comment type="cofactor">
    <cofactor evidence="3">
        <name>[4Fe-4S] cluster</name>
        <dbReference type="ChEBI" id="CHEBI:49883"/>
    </cofactor>
    <text evidence="3">Binds 2 [4Fe-4S] clusters. In this family the first cluster has a non-standard and varying [4Fe-4S] binding motif CX(2)CX(2)CX(4-5)CP.</text>
</comment>
<organism evidence="6 7">
    <name type="scientific">Methanosarcina mazei WWM610</name>
    <dbReference type="NCBI Taxonomy" id="1434117"/>
    <lineage>
        <taxon>Archaea</taxon>
        <taxon>Methanobacteriati</taxon>
        <taxon>Methanobacteriota</taxon>
        <taxon>Stenosarchaea group</taxon>
        <taxon>Methanomicrobia</taxon>
        <taxon>Methanosarcinales</taxon>
        <taxon>Methanosarcinaceae</taxon>
        <taxon>Methanosarcina</taxon>
    </lineage>
</organism>
<dbReference type="PIRSF" id="PIRSF006439">
    <property type="entry name" value="Indolepyruvate_ferr_oxidored"/>
    <property type="match status" value="1"/>
</dbReference>
<keyword evidence="3" id="KW-0411">Iron-sulfur</keyword>
<dbReference type="InterPro" id="IPR011766">
    <property type="entry name" value="TPP_enzyme_TPP-bd"/>
</dbReference>
<dbReference type="PATRIC" id="fig|1434117.4.peg.2356"/>
<feature type="domain" description="Thiamine pyrophosphate enzyme TPP-binding" evidence="5">
    <location>
        <begin position="446"/>
        <end position="527"/>
    </location>
</feature>
<dbReference type="InterPro" id="IPR045025">
    <property type="entry name" value="HACL1-like"/>
</dbReference>
<evidence type="ECO:0000256" key="1">
    <source>
        <dbReference type="ARBA" id="ARBA00022723"/>
    </source>
</evidence>